<dbReference type="PANTHER" id="PTHR43316:SF3">
    <property type="entry name" value="HALOACID DEHALOGENASE, TYPE II (AFU_ORTHOLOGUE AFUA_2G07750)-RELATED"/>
    <property type="match status" value="1"/>
</dbReference>
<gene>
    <name evidence="3" type="ORF">GO988_18450</name>
</gene>
<dbReference type="InterPro" id="IPR006439">
    <property type="entry name" value="HAD-SF_hydro_IA"/>
</dbReference>
<dbReference type="SUPFAM" id="SSF56784">
    <property type="entry name" value="HAD-like"/>
    <property type="match status" value="1"/>
</dbReference>
<dbReference type="Gene3D" id="1.10.150.240">
    <property type="entry name" value="Putative phosphatase, domain 2"/>
    <property type="match status" value="1"/>
</dbReference>
<evidence type="ECO:0000313" key="4">
    <source>
        <dbReference type="Proteomes" id="UP000441336"/>
    </source>
</evidence>
<dbReference type="SFLD" id="SFLDG01129">
    <property type="entry name" value="C1.5:_HAD__Beta-PGM__Phosphata"/>
    <property type="match status" value="1"/>
</dbReference>
<dbReference type="InterPro" id="IPR023214">
    <property type="entry name" value="HAD_sf"/>
</dbReference>
<dbReference type="NCBIfam" id="TIGR01493">
    <property type="entry name" value="HAD-SF-IA-v2"/>
    <property type="match status" value="1"/>
</dbReference>
<dbReference type="InterPro" id="IPR051540">
    <property type="entry name" value="S-2-haloacid_dehalogenase"/>
</dbReference>
<dbReference type="GO" id="GO:0019120">
    <property type="term" value="F:hydrolase activity, acting on acid halide bonds, in C-halide compounds"/>
    <property type="evidence" value="ECO:0007669"/>
    <property type="project" value="InterPro"/>
</dbReference>
<dbReference type="InterPro" id="IPR006328">
    <property type="entry name" value="2-HAD"/>
</dbReference>
<accession>A0A7K1TIU8</accession>
<reference evidence="3 4" key="1">
    <citation type="submission" date="2019-12" db="EMBL/GenBank/DDBJ databases">
        <title>Hymenobacter sp. HMF4947 Genome sequencing and assembly.</title>
        <authorList>
            <person name="Kang H."/>
            <person name="Cha I."/>
            <person name="Kim H."/>
            <person name="Joh K."/>
        </authorList>
    </citation>
    <scope>NUCLEOTIDE SEQUENCE [LARGE SCALE GENOMIC DNA]</scope>
    <source>
        <strain evidence="3 4">HMF4947</strain>
    </source>
</reference>
<dbReference type="InterPro" id="IPR023198">
    <property type="entry name" value="PGP-like_dom2"/>
</dbReference>
<evidence type="ECO:0000256" key="2">
    <source>
        <dbReference type="ARBA" id="ARBA00022801"/>
    </source>
</evidence>
<keyword evidence="2" id="KW-0378">Hydrolase</keyword>
<dbReference type="PANTHER" id="PTHR43316">
    <property type="entry name" value="HYDROLASE, HALOACID DELAHOGENASE-RELATED"/>
    <property type="match status" value="1"/>
</dbReference>
<dbReference type="CDD" id="cd02588">
    <property type="entry name" value="HAD_L2-DEX"/>
    <property type="match status" value="1"/>
</dbReference>
<keyword evidence="4" id="KW-1185">Reference proteome</keyword>
<evidence type="ECO:0000256" key="1">
    <source>
        <dbReference type="ARBA" id="ARBA00008106"/>
    </source>
</evidence>
<dbReference type="InterPro" id="IPR036412">
    <property type="entry name" value="HAD-like_sf"/>
</dbReference>
<proteinExistence type="inferred from homology"/>
<dbReference type="SFLD" id="SFLDS00003">
    <property type="entry name" value="Haloacid_Dehalogenase"/>
    <property type="match status" value="1"/>
</dbReference>
<dbReference type="Proteomes" id="UP000441336">
    <property type="component" value="Unassembled WGS sequence"/>
</dbReference>
<dbReference type="Pfam" id="PF00702">
    <property type="entry name" value="Hydrolase"/>
    <property type="match status" value="1"/>
</dbReference>
<dbReference type="AlphaFoldDB" id="A0A7K1TIU8"/>
<sequence length="233" mass="24906">MASATPTPLPFRRPQVILFDVNETLLDMSPLKAAVTAAFGNKAAFNHWFGLLLQHALVATVTGRYFAFGTIADAALDMTAHMLQEQALTLAEKHAIISLLTKLPPHPDVPAGLQQLHDAGFRLMAFSNSPAATLAEQLRYANLPEYFEQQLSIEAVQRYKPHPDTYHYAAKQAGVLPAAAMLVAAHGWDVAGALHAGLLAGFIARPGQTLYPLAPPPTCQAPTLTALAGQLVG</sequence>
<organism evidence="3 4">
    <name type="scientific">Hymenobacter ginkgonis</name>
    <dbReference type="NCBI Taxonomy" id="2682976"/>
    <lineage>
        <taxon>Bacteria</taxon>
        <taxon>Pseudomonadati</taxon>
        <taxon>Bacteroidota</taxon>
        <taxon>Cytophagia</taxon>
        <taxon>Cytophagales</taxon>
        <taxon>Hymenobacteraceae</taxon>
        <taxon>Hymenobacter</taxon>
    </lineage>
</organism>
<dbReference type="NCBIfam" id="TIGR01428">
    <property type="entry name" value="HAD_type_II"/>
    <property type="match status" value="1"/>
</dbReference>
<dbReference type="EMBL" id="WQKZ01000004">
    <property type="protein sequence ID" value="MVN78315.1"/>
    <property type="molecule type" value="Genomic_DNA"/>
</dbReference>
<comment type="similarity">
    <text evidence="1">Belongs to the HAD-like hydrolase superfamily. S-2-haloalkanoic acid dehalogenase family.</text>
</comment>
<protein>
    <submittedName>
        <fullName evidence="3">Haloacid dehalogenase type II</fullName>
    </submittedName>
</protein>
<dbReference type="RefSeq" id="WP_157568244.1">
    <property type="nucleotide sequence ID" value="NZ_WQKZ01000004.1"/>
</dbReference>
<dbReference type="Gene3D" id="3.40.50.1000">
    <property type="entry name" value="HAD superfamily/HAD-like"/>
    <property type="match status" value="1"/>
</dbReference>
<comment type="caution">
    <text evidence="3">The sequence shown here is derived from an EMBL/GenBank/DDBJ whole genome shotgun (WGS) entry which is preliminary data.</text>
</comment>
<evidence type="ECO:0000313" key="3">
    <source>
        <dbReference type="EMBL" id="MVN78315.1"/>
    </source>
</evidence>
<name>A0A7K1TIU8_9BACT</name>